<gene>
    <name evidence="1" type="ORF">R1flu_020454</name>
</gene>
<reference evidence="1 2" key="1">
    <citation type="submission" date="2024-09" db="EMBL/GenBank/DDBJ databases">
        <title>Chromosome-scale assembly of Riccia fluitans.</title>
        <authorList>
            <person name="Paukszto L."/>
            <person name="Sawicki J."/>
            <person name="Karawczyk K."/>
            <person name="Piernik-Szablinska J."/>
            <person name="Szczecinska M."/>
            <person name="Mazdziarz M."/>
        </authorList>
    </citation>
    <scope>NUCLEOTIDE SEQUENCE [LARGE SCALE GENOMIC DNA]</scope>
    <source>
        <strain evidence="1">Rf_01</strain>
        <tissue evidence="1">Aerial parts of the thallus</tissue>
    </source>
</reference>
<accession>A0ABD1ZNP7</accession>
<dbReference type="AlphaFoldDB" id="A0ABD1ZNP7"/>
<comment type="caution">
    <text evidence="1">The sequence shown here is derived from an EMBL/GenBank/DDBJ whole genome shotgun (WGS) entry which is preliminary data.</text>
</comment>
<organism evidence="1 2">
    <name type="scientific">Riccia fluitans</name>
    <dbReference type="NCBI Taxonomy" id="41844"/>
    <lineage>
        <taxon>Eukaryota</taxon>
        <taxon>Viridiplantae</taxon>
        <taxon>Streptophyta</taxon>
        <taxon>Embryophyta</taxon>
        <taxon>Marchantiophyta</taxon>
        <taxon>Marchantiopsida</taxon>
        <taxon>Marchantiidae</taxon>
        <taxon>Marchantiales</taxon>
        <taxon>Ricciaceae</taxon>
        <taxon>Riccia</taxon>
    </lineage>
</organism>
<name>A0ABD1ZNP7_9MARC</name>
<evidence type="ECO:0000313" key="2">
    <source>
        <dbReference type="Proteomes" id="UP001605036"/>
    </source>
</evidence>
<dbReference type="Proteomes" id="UP001605036">
    <property type="component" value="Unassembled WGS sequence"/>
</dbReference>
<sequence>MSTSRSDRVRDVQIPDGEFSSRAVRRECAECNRFAGWLAITLMPVDLLNPARSDSSCAINPGRVNSSCLLRGRFKFCVSRAVMLVNFTPGSSHQFDVPEYSRLLFLAPSVALSRAKCINLRTLIPSSVPGPPER</sequence>
<dbReference type="EMBL" id="JBHFFA010000001">
    <property type="protein sequence ID" value="KAL2652326.1"/>
    <property type="molecule type" value="Genomic_DNA"/>
</dbReference>
<keyword evidence="2" id="KW-1185">Reference proteome</keyword>
<protein>
    <submittedName>
        <fullName evidence="1">Uncharacterized protein</fullName>
    </submittedName>
</protein>
<evidence type="ECO:0000313" key="1">
    <source>
        <dbReference type="EMBL" id="KAL2652326.1"/>
    </source>
</evidence>
<proteinExistence type="predicted"/>